<dbReference type="Proteomes" id="UP001195483">
    <property type="component" value="Unassembled WGS sequence"/>
</dbReference>
<dbReference type="GO" id="GO:0030032">
    <property type="term" value="P:lamellipodium assembly"/>
    <property type="evidence" value="ECO:0007669"/>
    <property type="project" value="TreeGrafter"/>
</dbReference>
<evidence type="ECO:0000313" key="2">
    <source>
        <dbReference type="Proteomes" id="UP001195483"/>
    </source>
</evidence>
<dbReference type="AlphaFoldDB" id="A0AAE0SDY6"/>
<dbReference type="GO" id="GO:0015629">
    <property type="term" value="C:actin cytoskeleton"/>
    <property type="evidence" value="ECO:0007669"/>
    <property type="project" value="TreeGrafter"/>
</dbReference>
<dbReference type="InterPro" id="IPR051618">
    <property type="entry name" value="Actin-binding_LIM"/>
</dbReference>
<organism evidence="1 2">
    <name type="scientific">Potamilus streckersoni</name>
    <dbReference type="NCBI Taxonomy" id="2493646"/>
    <lineage>
        <taxon>Eukaryota</taxon>
        <taxon>Metazoa</taxon>
        <taxon>Spiralia</taxon>
        <taxon>Lophotrochozoa</taxon>
        <taxon>Mollusca</taxon>
        <taxon>Bivalvia</taxon>
        <taxon>Autobranchia</taxon>
        <taxon>Heteroconchia</taxon>
        <taxon>Palaeoheterodonta</taxon>
        <taxon>Unionida</taxon>
        <taxon>Unionoidea</taxon>
        <taxon>Unionidae</taxon>
        <taxon>Ambleminae</taxon>
        <taxon>Lampsilini</taxon>
        <taxon>Potamilus</taxon>
    </lineage>
</organism>
<evidence type="ECO:0000313" key="1">
    <source>
        <dbReference type="EMBL" id="KAK3590169.1"/>
    </source>
</evidence>
<reference evidence="1" key="2">
    <citation type="journal article" date="2021" name="Genome Biol. Evol.">
        <title>Developing a high-quality reference genome for a parasitic bivalve with doubly uniparental inheritance (Bivalvia: Unionida).</title>
        <authorList>
            <person name="Smith C.H."/>
        </authorList>
    </citation>
    <scope>NUCLEOTIDE SEQUENCE</scope>
    <source>
        <strain evidence="1">CHS0354</strain>
        <tissue evidence="1">Mantle</tissue>
    </source>
</reference>
<reference evidence="1" key="1">
    <citation type="journal article" date="2021" name="Genome Biol. Evol.">
        <title>A High-Quality Reference Genome for a Parasitic Bivalve with Doubly Uniparental Inheritance (Bivalvia: Unionida).</title>
        <authorList>
            <person name="Smith C.H."/>
        </authorList>
    </citation>
    <scope>NUCLEOTIDE SEQUENCE</scope>
    <source>
        <strain evidence="1">CHS0354</strain>
    </source>
</reference>
<reference evidence="1" key="3">
    <citation type="submission" date="2023-05" db="EMBL/GenBank/DDBJ databases">
        <authorList>
            <person name="Smith C.H."/>
        </authorList>
    </citation>
    <scope>NUCLEOTIDE SEQUENCE</scope>
    <source>
        <strain evidence="1">CHS0354</strain>
        <tissue evidence="1">Mantle</tissue>
    </source>
</reference>
<accession>A0AAE0SDY6</accession>
<dbReference type="EMBL" id="JAEAOA010002345">
    <property type="protein sequence ID" value="KAK3590169.1"/>
    <property type="molecule type" value="Genomic_DNA"/>
</dbReference>
<comment type="caution">
    <text evidence="1">The sequence shown here is derived from an EMBL/GenBank/DDBJ whole genome shotgun (WGS) entry which is preliminary data.</text>
</comment>
<dbReference type="PANTHER" id="PTHR24213:SF9">
    <property type="entry name" value="UNCOORDINATED 115A, ISOFORM B-RELATED"/>
    <property type="match status" value="1"/>
</dbReference>
<dbReference type="GO" id="GO:0051015">
    <property type="term" value="F:actin filament binding"/>
    <property type="evidence" value="ECO:0007669"/>
    <property type="project" value="TreeGrafter"/>
</dbReference>
<keyword evidence="2" id="KW-1185">Reference proteome</keyword>
<dbReference type="PANTHER" id="PTHR24213">
    <property type="entry name" value="ACTIN-BINDING LIM PROTEIN"/>
    <property type="match status" value="1"/>
</dbReference>
<name>A0AAE0SDY6_9BIVA</name>
<gene>
    <name evidence="1" type="ORF">CHS0354_041223</name>
</gene>
<protein>
    <submittedName>
        <fullName evidence="1">Uncharacterized protein</fullName>
    </submittedName>
</protein>
<sequence>MPFRVLKQIAQTVDNEADFVAASGTKIIKVHHTSSPAVLHNEEPVRMSMYPGGEPSNDPIAKIEREDWPAPPSPAAILPEICKLHKMSIETKDEDEDENVVEEDPKIKREIEELSKFKDESGIGKIIYKELEEQKIQPKKLLDPWKASRVPGADHEPKYQTRYQSPMFACKLPPLKDILMVQLIN</sequence>
<proteinExistence type="predicted"/>